<gene>
    <name evidence="3" type="ORF">EX30DRAFT_144914</name>
</gene>
<feature type="region of interest" description="Disordered" evidence="1">
    <location>
        <begin position="1"/>
        <end position="39"/>
    </location>
</feature>
<feature type="compositionally biased region" description="Basic and acidic residues" evidence="1">
    <location>
        <begin position="186"/>
        <end position="203"/>
    </location>
</feature>
<feature type="region of interest" description="Disordered" evidence="1">
    <location>
        <begin position="185"/>
        <end position="223"/>
    </location>
</feature>
<accession>A0A4S2N1V0</accession>
<dbReference type="PANTHER" id="PTHR31840:SF1">
    <property type="entry name" value="COILED-COIL DOMAIN-CONTAINING PROTEIN 97"/>
    <property type="match status" value="1"/>
</dbReference>
<dbReference type="PANTHER" id="PTHR31840">
    <property type="entry name" value="COILED-COIL DOMAIN-CONTAINING PROTEIN 97"/>
    <property type="match status" value="1"/>
</dbReference>
<feature type="compositionally biased region" description="Pro residues" evidence="1">
    <location>
        <begin position="25"/>
        <end position="36"/>
    </location>
</feature>
<organism evidence="3 4">
    <name type="scientific">Ascodesmis nigricans</name>
    <dbReference type="NCBI Taxonomy" id="341454"/>
    <lineage>
        <taxon>Eukaryota</taxon>
        <taxon>Fungi</taxon>
        <taxon>Dikarya</taxon>
        <taxon>Ascomycota</taxon>
        <taxon>Pezizomycotina</taxon>
        <taxon>Pezizomycetes</taxon>
        <taxon>Pezizales</taxon>
        <taxon>Ascodesmidaceae</taxon>
        <taxon>Ascodesmis</taxon>
    </lineage>
</organism>
<dbReference type="AlphaFoldDB" id="A0A4S2N1V0"/>
<reference evidence="3 4" key="1">
    <citation type="submission" date="2019-04" db="EMBL/GenBank/DDBJ databases">
        <title>Comparative genomics and transcriptomics to analyze fruiting body development in filamentous ascomycetes.</title>
        <authorList>
            <consortium name="DOE Joint Genome Institute"/>
            <person name="Lutkenhaus R."/>
            <person name="Traeger S."/>
            <person name="Breuer J."/>
            <person name="Kuo A."/>
            <person name="Lipzen A."/>
            <person name="Pangilinan J."/>
            <person name="Dilworth D."/>
            <person name="Sandor L."/>
            <person name="Poggeler S."/>
            <person name="Barry K."/>
            <person name="Grigoriev I.V."/>
            <person name="Nowrousian M."/>
        </authorList>
    </citation>
    <scope>NUCLEOTIDE SEQUENCE [LARGE SCALE GENOMIC DNA]</scope>
    <source>
        <strain evidence="3 4">CBS 389.68</strain>
    </source>
</reference>
<dbReference type="Pfam" id="PF09747">
    <property type="entry name" value="CCD97-like_C"/>
    <property type="match status" value="1"/>
</dbReference>
<feature type="compositionally biased region" description="Low complexity" evidence="1">
    <location>
        <begin position="14"/>
        <end position="24"/>
    </location>
</feature>
<name>A0A4S2N1V0_9PEZI</name>
<evidence type="ECO:0000256" key="1">
    <source>
        <dbReference type="SAM" id="MobiDB-lite"/>
    </source>
</evidence>
<evidence type="ECO:0000313" key="3">
    <source>
        <dbReference type="EMBL" id="TGZ82956.1"/>
    </source>
</evidence>
<evidence type="ECO:0000313" key="4">
    <source>
        <dbReference type="Proteomes" id="UP000298138"/>
    </source>
</evidence>
<dbReference type="InterPro" id="IPR018613">
    <property type="entry name" value="Ccdc97-like"/>
</dbReference>
<dbReference type="InterPro" id="IPR040233">
    <property type="entry name" value="CCD97-like_C"/>
</dbReference>
<dbReference type="OrthoDB" id="333176at2759"/>
<proteinExistence type="predicted"/>
<dbReference type="InParanoid" id="A0A4S2N1V0"/>
<dbReference type="Proteomes" id="UP000298138">
    <property type="component" value="Unassembled WGS sequence"/>
</dbReference>
<evidence type="ECO:0000259" key="2">
    <source>
        <dbReference type="Pfam" id="PF09747"/>
    </source>
</evidence>
<dbReference type="STRING" id="341454.A0A4S2N1V0"/>
<dbReference type="EMBL" id="ML220114">
    <property type="protein sequence ID" value="TGZ82956.1"/>
    <property type="molecule type" value="Genomic_DNA"/>
</dbReference>
<feature type="domain" description="CCD97-like C-terminal" evidence="2">
    <location>
        <begin position="135"/>
        <end position="200"/>
    </location>
</feature>
<sequence>MPALVINPIPPHYSSPSLGSSSTPPTSPPSIPPSPRSEPITLAHALHRAQRPPSRLTTIRNRRLCYLRSNPSYFTSPDLELADPLLYDRLIRRFLTPAEREEQGRTRGFSGVLEADILRSEAKIAAIQDAEADTEEKAVKMNGDEVETREEGEELWRRVMTERFLAGNDKEVDYKTIDENEAWDGEEMRRDEEERWFDAETPRWVDGGGEEEGLCTDTGVLDY</sequence>
<keyword evidence="4" id="KW-1185">Reference proteome</keyword>
<protein>
    <recommendedName>
        <fullName evidence="2">CCD97-like C-terminal domain-containing protein</fullName>
    </recommendedName>
</protein>